<keyword evidence="5" id="KW-1185">Reference proteome</keyword>
<name>A0ABV6UHV5_9ACTN</name>
<evidence type="ECO:0000259" key="3">
    <source>
        <dbReference type="Pfam" id="PF00150"/>
    </source>
</evidence>
<organism evidence="4 5">
    <name type="scientific">Streptacidiphilus cavernicola</name>
    <dbReference type="NCBI Taxonomy" id="3342716"/>
    <lineage>
        <taxon>Bacteria</taxon>
        <taxon>Bacillati</taxon>
        <taxon>Actinomycetota</taxon>
        <taxon>Actinomycetes</taxon>
        <taxon>Kitasatosporales</taxon>
        <taxon>Streptomycetaceae</taxon>
        <taxon>Streptacidiphilus</taxon>
    </lineage>
</organism>
<reference evidence="4 5" key="1">
    <citation type="submission" date="2024-09" db="EMBL/GenBank/DDBJ databases">
        <authorList>
            <person name="Lee S.D."/>
        </authorList>
    </citation>
    <scope>NUCLEOTIDE SEQUENCE [LARGE SCALE GENOMIC DNA]</scope>
    <source>
        <strain evidence="4 5">N1-5</strain>
    </source>
</reference>
<dbReference type="Pfam" id="PF00150">
    <property type="entry name" value="Cellulase"/>
    <property type="match status" value="1"/>
</dbReference>
<protein>
    <submittedName>
        <fullName evidence="4">Cellulase family glycosylhydrolase</fullName>
    </submittedName>
</protein>
<proteinExistence type="predicted"/>
<dbReference type="InterPro" id="IPR017853">
    <property type="entry name" value="GH"/>
</dbReference>
<dbReference type="RefSeq" id="WP_051725074.1">
    <property type="nucleotide sequence ID" value="NZ_JBHEZZ010000003.1"/>
</dbReference>
<dbReference type="SUPFAM" id="SSF51445">
    <property type="entry name" value="(Trans)glycosidases"/>
    <property type="match status" value="1"/>
</dbReference>
<evidence type="ECO:0000256" key="2">
    <source>
        <dbReference type="ARBA" id="ARBA00023295"/>
    </source>
</evidence>
<dbReference type="InterPro" id="IPR001547">
    <property type="entry name" value="Glyco_hydro_5"/>
</dbReference>
<dbReference type="EMBL" id="JBHEZZ010000003">
    <property type="protein sequence ID" value="MFC1401040.1"/>
    <property type="molecule type" value="Genomic_DNA"/>
</dbReference>
<feature type="domain" description="Glycoside hydrolase family 5" evidence="3">
    <location>
        <begin position="67"/>
        <end position="317"/>
    </location>
</feature>
<dbReference type="Gene3D" id="3.40.50.880">
    <property type="match status" value="1"/>
</dbReference>
<gene>
    <name evidence="4" type="ORF">ACEZDJ_07050</name>
</gene>
<dbReference type="InterPro" id="IPR029062">
    <property type="entry name" value="Class_I_gatase-like"/>
</dbReference>
<dbReference type="Gene3D" id="3.20.20.80">
    <property type="entry name" value="Glycosidases"/>
    <property type="match status" value="1"/>
</dbReference>
<accession>A0ABV6UHV5</accession>
<sequence>MHRNSARLTSDGQPDGPPVTWFGVNYWSRTGGPLMWRDGSAGTGYGGTGSGGTASAGTGYDGEVVDQELRTLRDHGLTMTRSFFYWPDFMPTPDSVDERLCDRFADFLDRHRALGMGTVPTFVVGHMSGENWDPVWRGGRDLYQDVWMVGRQAWFAKEMVRRFKDHPAVLGWLVSNEMPIYGDRATATAEAVSAWAQIMVDAVRAAGGTQPVSLGDGAWGLETSGHDNGFRVRHSAEICDFLGPHVYRMEDDPVRQHHAAAWVCELAGTFGRPVLLEEFGVSSDFVSGANAAHYYRQAMHNSLLAGATGWIAWNNTDYDDLAEQPPYRHHAFEMHFGLTDRHGAPKPQLVEMKEFAALLERVDFGRCRRADSDTALVVTSYLDTLYPFTRAEDRASAQQILRQSWVAARLADAPPALTRESDGLPGTARLYLVPSTKQLLAPTWYELEQRARDGATVYVSYSPGSHDEQRGPWYAHLDRLFGVEHQLEYGLVNPVEDDEIRFTLHRPFGTLAEGARLNFRAAGGPDSRVFLPVVPTGAEVLASDGRGRPALLLRRVGAGAVVLCTYPIEQMAAATPRVNPEDTSVLYDALAAHAGVRRPVTVADPRVAVDRLEHRDGRSFVWLVSQSREEVTVKPVTSEGGTLRTLDGADVDRVTLPRYGVQVLEWHADRGAAPRKG</sequence>
<evidence type="ECO:0000256" key="1">
    <source>
        <dbReference type="ARBA" id="ARBA00022801"/>
    </source>
</evidence>
<dbReference type="Proteomes" id="UP001592528">
    <property type="component" value="Unassembled WGS sequence"/>
</dbReference>
<comment type="caution">
    <text evidence="4">The sequence shown here is derived from an EMBL/GenBank/DDBJ whole genome shotgun (WGS) entry which is preliminary data.</text>
</comment>
<keyword evidence="1" id="KW-0378">Hydrolase</keyword>
<evidence type="ECO:0000313" key="4">
    <source>
        <dbReference type="EMBL" id="MFC1401040.1"/>
    </source>
</evidence>
<keyword evidence="2" id="KW-0326">Glycosidase</keyword>
<evidence type="ECO:0000313" key="5">
    <source>
        <dbReference type="Proteomes" id="UP001592528"/>
    </source>
</evidence>